<name>A0ABQ9ZF49_9CRUS</name>
<organism evidence="1 2">
    <name type="scientific">Daphnia magna</name>
    <dbReference type="NCBI Taxonomy" id="35525"/>
    <lineage>
        <taxon>Eukaryota</taxon>
        <taxon>Metazoa</taxon>
        <taxon>Ecdysozoa</taxon>
        <taxon>Arthropoda</taxon>
        <taxon>Crustacea</taxon>
        <taxon>Branchiopoda</taxon>
        <taxon>Diplostraca</taxon>
        <taxon>Cladocera</taxon>
        <taxon>Anomopoda</taxon>
        <taxon>Daphniidae</taxon>
        <taxon>Daphnia</taxon>
    </lineage>
</organism>
<comment type="caution">
    <text evidence="1">The sequence shown here is derived from an EMBL/GenBank/DDBJ whole genome shotgun (WGS) entry which is preliminary data.</text>
</comment>
<keyword evidence="2" id="KW-1185">Reference proteome</keyword>
<evidence type="ECO:0000313" key="2">
    <source>
        <dbReference type="Proteomes" id="UP001234178"/>
    </source>
</evidence>
<sequence length="95" mass="10678">MIKGIVPAILNKTEETLRIAAPTHQTASSNTVIQVSLSMYCKPARWFLIIDCFTTLDGKVVSLHLNSFLQSGNDYIIRSLKMRDDAAFWKTAITF</sequence>
<dbReference type="Proteomes" id="UP001234178">
    <property type="component" value="Unassembled WGS sequence"/>
</dbReference>
<proteinExistence type="predicted"/>
<evidence type="ECO:0000313" key="1">
    <source>
        <dbReference type="EMBL" id="KAK4011562.1"/>
    </source>
</evidence>
<reference evidence="1 2" key="1">
    <citation type="journal article" date="2023" name="Nucleic Acids Res.">
        <title>The hologenome of Daphnia magna reveals possible DNA methylation and microbiome-mediated evolution of the host genome.</title>
        <authorList>
            <person name="Chaturvedi A."/>
            <person name="Li X."/>
            <person name="Dhandapani V."/>
            <person name="Marshall H."/>
            <person name="Kissane S."/>
            <person name="Cuenca-Cambronero M."/>
            <person name="Asole G."/>
            <person name="Calvet F."/>
            <person name="Ruiz-Romero M."/>
            <person name="Marangio P."/>
            <person name="Guigo R."/>
            <person name="Rago D."/>
            <person name="Mirbahai L."/>
            <person name="Eastwood N."/>
            <person name="Colbourne J.K."/>
            <person name="Zhou J."/>
            <person name="Mallon E."/>
            <person name="Orsini L."/>
        </authorList>
    </citation>
    <scope>NUCLEOTIDE SEQUENCE [LARGE SCALE GENOMIC DNA]</scope>
    <source>
        <strain evidence="1">LRV0_1</strain>
    </source>
</reference>
<protein>
    <submittedName>
        <fullName evidence="1">Uncharacterized protein</fullName>
    </submittedName>
</protein>
<gene>
    <name evidence="1" type="ORF">OUZ56_020680</name>
</gene>
<dbReference type="EMBL" id="JAOYFB010000003">
    <property type="protein sequence ID" value="KAK4011562.1"/>
    <property type="molecule type" value="Genomic_DNA"/>
</dbReference>
<accession>A0ABQ9ZF49</accession>